<comment type="caution">
    <text evidence="7">The sequence shown here is derived from an EMBL/GenBank/DDBJ whole genome shotgun (WGS) entry which is preliminary data.</text>
</comment>
<feature type="transmembrane region" description="Helical" evidence="6">
    <location>
        <begin position="205"/>
        <end position="223"/>
    </location>
</feature>
<dbReference type="InterPro" id="IPR002781">
    <property type="entry name" value="TM_pro_TauE-like"/>
</dbReference>
<name>A0ABP9QNV3_9PSEU</name>
<dbReference type="EMBL" id="BAABJP010000030">
    <property type="protein sequence ID" value="GAA5165047.1"/>
    <property type="molecule type" value="Genomic_DNA"/>
</dbReference>
<keyword evidence="5 6" id="KW-0472">Membrane</keyword>
<feature type="transmembrane region" description="Helical" evidence="6">
    <location>
        <begin position="71"/>
        <end position="90"/>
    </location>
</feature>
<feature type="transmembrane region" description="Helical" evidence="6">
    <location>
        <begin position="235"/>
        <end position="253"/>
    </location>
</feature>
<protein>
    <recommendedName>
        <fullName evidence="6">Probable membrane transporter protein</fullName>
    </recommendedName>
</protein>
<proteinExistence type="inferred from homology"/>
<gene>
    <name evidence="7" type="ORF">GCM10023321_54570</name>
</gene>
<sequence length="255" mass="25400">MLLAAGLGVLIGLCLGALGGGGGVLVVPALVYALGQSAQQATTSSIIIVGLTAVTGTLARLRGGQVDWRTGLVFGVFGLPAAYLGTLANHRVSQHVLLLAFAALTVLAAAAMLINGRRPDAPRSADDARRGATALIGQAIGCGLVIGFLTGFLGVGGGFLVVPALVIGLRMPMSRAVGTSLLIIAVNSVSALGARIGVAEFEWRVILPFTLAAVAGALAGKRISGALSGDTLTRAFAVLLALVGAAVAVQSLGQF</sequence>
<accession>A0ABP9QNV3</accession>
<comment type="subcellular location">
    <subcellularLocation>
        <location evidence="6">Cell membrane</location>
        <topology evidence="6">Multi-pass membrane protein</topology>
    </subcellularLocation>
    <subcellularLocation>
        <location evidence="1">Membrane</location>
        <topology evidence="1">Multi-pass membrane protein</topology>
    </subcellularLocation>
</comment>
<dbReference type="InterPro" id="IPR051598">
    <property type="entry name" value="TSUP/Inactive_protease-like"/>
</dbReference>
<evidence type="ECO:0000256" key="2">
    <source>
        <dbReference type="ARBA" id="ARBA00009142"/>
    </source>
</evidence>
<dbReference type="PANTHER" id="PTHR43701:SF2">
    <property type="entry name" value="MEMBRANE TRANSPORTER PROTEIN YJNA-RELATED"/>
    <property type="match status" value="1"/>
</dbReference>
<evidence type="ECO:0000256" key="3">
    <source>
        <dbReference type="ARBA" id="ARBA00022692"/>
    </source>
</evidence>
<keyword evidence="8" id="KW-1185">Reference proteome</keyword>
<evidence type="ECO:0000256" key="4">
    <source>
        <dbReference type="ARBA" id="ARBA00022989"/>
    </source>
</evidence>
<feature type="transmembrane region" description="Helical" evidence="6">
    <location>
        <begin position="135"/>
        <end position="167"/>
    </location>
</feature>
<feature type="transmembrane region" description="Helical" evidence="6">
    <location>
        <begin position="43"/>
        <end position="59"/>
    </location>
</feature>
<reference evidence="8" key="1">
    <citation type="journal article" date="2019" name="Int. J. Syst. Evol. Microbiol.">
        <title>The Global Catalogue of Microorganisms (GCM) 10K type strain sequencing project: providing services to taxonomists for standard genome sequencing and annotation.</title>
        <authorList>
            <consortium name="The Broad Institute Genomics Platform"/>
            <consortium name="The Broad Institute Genome Sequencing Center for Infectious Disease"/>
            <person name="Wu L."/>
            <person name="Ma J."/>
        </authorList>
    </citation>
    <scope>NUCLEOTIDE SEQUENCE [LARGE SCALE GENOMIC DNA]</scope>
    <source>
        <strain evidence="8">JCM 18303</strain>
    </source>
</reference>
<evidence type="ECO:0000313" key="7">
    <source>
        <dbReference type="EMBL" id="GAA5165047.1"/>
    </source>
</evidence>
<dbReference type="PANTHER" id="PTHR43701">
    <property type="entry name" value="MEMBRANE TRANSPORTER PROTEIN MJ0441-RELATED"/>
    <property type="match status" value="1"/>
</dbReference>
<dbReference type="Proteomes" id="UP001428817">
    <property type="component" value="Unassembled WGS sequence"/>
</dbReference>
<keyword evidence="6" id="KW-1003">Cell membrane</keyword>
<keyword evidence="3 6" id="KW-0812">Transmembrane</keyword>
<evidence type="ECO:0000313" key="8">
    <source>
        <dbReference type="Proteomes" id="UP001428817"/>
    </source>
</evidence>
<feature type="transmembrane region" description="Helical" evidence="6">
    <location>
        <begin position="96"/>
        <end position="114"/>
    </location>
</feature>
<dbReference type="Pfam" id="PF01925">
    <property type="entry name" value="TauE"/>
    <property type="match status" value="1"/>
</dbReference>
<evidence type="ECO:0000256" key="5">
    <source>
        <dbReference type="ARBA" id="ARBA00023136"/>
    </source>
</evidence>
<dbReference type="RefSeq" id="WP_185062535.1">
    <property type="nucleotide sequence ID" value="NZ_BAABJP010000030.1"/>
</dbReference>
<evidence type="ECO:0000256" key="6">
    <source>
        <dbReference type="RuleBase" id="RU363041"/>
    </source>
</evidence>
<keyword evidence="4 6" id="KW-1133">Transmembrane helix</keyword>
<organism evidence="7 8">
    <name type="scientific">Pseudonocardia eucalypti</name>
    <dbReference type="NCBI Taxonomy" id="648755"/>
    <lineage>
        <taxon>Bacteria</taxon>
        <taxon>Bacillati</taxon>
        <taxon>Actinomycetota</taxon>
        <taxon>Actinomycetes</taxon>
        <taxon>Pseudonocardiales</taxon>
        <taxon>Pseudonocardiaceae</taxon>
        <taxon>Pseudonocardia</taxon>
    </lineage>
</organism>
<feature type="transmembrane region" description="Helical" evidence="6">
    <location>
        <begin position="173"/>
        <end position="193"/>
    </location>
</feature>
<comment type="similarity">
    <text evidence="2 6">Belongs to the 4-toluene sulfonate uptake permease (TSUP) (TC 2.A.102) family.</text>
</comment>
<evidence type="ECO:0000256" key="1">
    <source>
        <dbReference type="ARBA" id="ARBA00004141"/>
    </source>
</evidence>